<protein>
    <submittedName>
        <fullName evidence="2">Uncharacterized protein</fullName>
    </submittedName>
</protein>
<dbReference type="Proteomes" id="UP000828390">
    <property type="component" value="Unassembled WGS sequence"/>
</dbReference>
<evidence type="ECO:0000313" key="3">
    <source>
        <dbReference type="Proteomes" id="UP000828390"/>
    </source>
</evidence>
<evidence type="ECO:0000313" key="2">
    <source>
        <dbReference type="EMBL" id="KAH3876847.1"/>
    </source>
</evidence>
<proteinExistence type="predicted"/>
<feature type="compositionally biased region" description="Basic residues" evidence="1">
    <location>
        <begin position="15"/>
        <end position="25"/>
    </location>
</feature>
<feature type="region of interest" description="Disordered" evidence="1">
    <location>
        <begin position="1"/>
        <end position="35"/>
    </location>
</feature>
<keyword evidence="3" id="KW-1185">Reference proteome</keyword>
<dbReference type="AlphaFoldDB" id="A0A9D4MFV7"/>
<name>A0A9D4MFV7_DREPO</name>
<reference evidence="2" key="1">
    <citation type="journal article" date="2019" name="bioRxiv">
        <title>The Genome of the Zebra Mussel, Dreissena polymorpha: A Resource for Invasive Species Research.</title>
        <authorList>
            <person name="McCartney M.A."/>
            <person name="Auch B."/>
            <person name="Kono T."/>
            <person name="Mallez S."/>
            <person name="Zhang Y."/>
            <person name="Obille A."/>
            <person name="Becker A."/>
            <person name="Abrahante J.E."/>
            <person name="Garbe J."/>
            <person name="Badalamenti J.P."/>
            <person name="Herman A."/>
            <person name="Mangelson H."/>
            <person name="Liachko I."/>
            <person name="Sullivan S."/>
            <person name="Sone E.D."/>
            <person name="Koren S."/>
            <person name="Silverstein K.A.T."/>
            <person name="Beckman K.B."/>
            <person name="Gohl D.M."/>
        </authorList>
    </citation>
    <scope>NUCLEOTIDE SEQUENCE</scope>
    <source>
        <strain evidence="2">Duluth1</strain>
        <tissue evidence="2">Whole animal</tissue>
    </source>
</reference>
<reference evidence="2" key="2">
    <citation type="submission" date="2020-11" db="EMBL/GenBank/DDBJ databases">
        <authorList>
            <person name="McCartney M.A."/>
            <person name="Auch B."/>
            <person name="Kono T."/>
            <person name="Mallez S."/>
            <person name="Becker A."/>
            <person name="Gohl D.M."/>
            <person name="Silverstein K.A.T."/>
            <person name="Koren S."/>
            <person name="Bechman K.B."/>
            <person name="Herman A."/>
            <person name="Abrahante J.E."/>
            <person name="Garbe J."/>
        </authorList>
    </citation>
    <scope>NUCLEOTIDE SEQUENCE</scope>
    <source>
        <strain evidence="2">Duluth1</strain>
        <tissue evidence="2">Whole animal</tissue>
    </source>
</reference>
<comment type="caution">
    <text evidence="2">The sequence shown here is derived from an EMBL/GenBank/DDBJ whole genome shotgun (WGS) entry which is preliminary data.</text>
</comment>
<sequence>MRRQLHNGECELGGRRKKHAPRRRPRETLVSSSINGLQGRNSETKLIDAKHQTSIGTCNVRKLWKNESLELLIDHLNKWFRWDVIGLSEMRRT</sequence>
<organism evidence="2 3">
    <name type="scientific">Dreissena polymorpha</name>
    <name type="common">Zebra mussel</name>
    <name type="synonym">Mytilus polymorpha</name>
    <dbReference type="NCBI Taxonomy" id="45954"/>
    <lineage>
        <taxon>Eukaryota</taxon>
        <taxon>Metazoa</taxon>
        <taxon>Spiralia</taxon>
        <taxon>Lophotrochozoa</taxon>
        <taxon>Mollusca</taxon>
        <taxon>Bivalvia</taxon>
        <taxon>Autobranchia</taxon>
        <taxon>Heteroconchia</taxon>
        <taxon>Euheterodonta</taxon>
        <taxon>Imparidentia</taxon>
        <taxon>Neoheterodontei</taxon>
        <taxon>Myida</taxon>
        <taxon>Dreissenoidea</taxon>
        <taxon>Dreissenidae</taxon>
        <taxon>Dreissena</taxon>
    </lineage>
</organism>
<feature type="compositionally biased region" description="Basic and acidic residues" evidence="1">
    <location>
        <begin position="1"/>
        <end position="14"/>
    </location>
</feature>
<dbReference type="EMBL" id="JAIWYP010000001">
    <property type="protein sequence ID" value="KAH3876847.1"/>
    <property type="molecule type" value="Genomic_DNA"/>
</dbReference>
<evidence type="ECO:0000256" key="1">
    <source>
        <dbReference type="SAM" id="MobiDB-lite"/>
    </source>
</evidence>
<gene>
    <name evidence="2" type="ORF">DPMN_000698</name>
</gene>
<accession>A0A9D4MFV7</accession>